<comment type="similarity">
    <text evidence="2">Belongs to the CART family.</text>
</comment>
<reference evidence="6" key="2">
    <citation type="submission" date="2025-08" db="UniProtKB">
        <authorList>
            <consortium name="Ensembl"/>
        </authorList>
    </citation>
    <scope>IDENTIFICATION</scope>
</reference>
<dbReference type="Ensembl" id="ENSTRUT00000057528.2">
    <property type="protein sequence ID" value="ENSTRUP00000051928.2"/>
    <property type="gene ID" value="ENSTRUG00000021761.2"/>
</dbReference>
<proteinExistence type="inferred from homology"/>
<accession>A0A3B5K956</accession>
<reference evidence="6 7" key="1">
    <citation type="journal article" date="2011" name="Genome Biol. Evol.">
        <title>Integration of the genetic map and genome assembly of fugu facilitates insights into distinct features of genome evolution in teleosts and mammals.</title>
        <authorList>
            <person name="Kai W."/>
            <person name="Kikuchi K."/>
            <person name="Tohari S."/>
            <person name="Chew A.K."/>
            <person name="Tay A."/>
            <person name="Fujiwara A."/>
            <person name="Hosoya S."/>
            <person name="Suetake H."/>
            <person name="Naruse K."/>
            <person name="Brenner S."/>
            <person name="Suzuki Y."/>
            <person name="Venkatesh B."/>
        </authorList>
    </citation>
    <scope>NUCLEOTIDE SEQUENCE [LARGE SCALE GENOMIC DNA]</scope>
</reference>
<dbReference type="GO" id="GO:0043410">
    <property type="term" value="P:positive regulation of MAPK cascade"/>
    <property type="evidence" value="ECO:0007669"/>
    <property type="project" value="InterPro"/>
</dbReference>
<evidence type="ECO:0000313" key="6">
    <source>
        <dbReference type="Ensembl" id="ENSTRUP00000051928.2"/>
    </source>
</evidence>
<dbReference type="GO" id="GO:0008343">
    <property type="term" value="P:adult feeding behavior"/>
    <property type="evidence" value="ECO:0007669"/>
    <property type="project" value="InterPro"/>
</dbReference>
<gene>
    <name evidence="6" type="primary">cart4</name>
</gene>
<evidence type="ECO:0000256" key="2">
    <source>
        <dbReference type="ARBA" id="ARBA00005294"/>
    </source>
</evidence>
<evidence type="ECO:0000256" key="4">
    <source>
        <dbReference type="ARBA" id="ARBA00023157"/>
    </source>
</evidence>
<evidence type="ECO:0000256" key="1">
    <source>
        <dbReference type="ARBA" id="ARBA00004613"/>
    </source>
</evidence>
<dbReference type="CDD" id="cd22741">
    <property type="entry name" value="CART_CTD-like"/>
    <property type="match status" value="1"/>
</dbReference>
<dbReference type="SUPFAM" id="SSF64546">
    <property type="entry name" value="Satiety factor CART (cocaine and amphetamine regulated transcript)"/>
    <property type="match status" value="1"/>
</dbReference>
<dbReference type="GO" id="GO:0005615">
    <property type="term" value="C:extracellular space"/>
    <property type="evidence" value="ECO:0007669"/>
    <property type="project" value="InterPro"/>
</dbReference>
<dbReference type="GO" id="GO:0032099">
    <property type="term" value="P:negative regulation of appetite"/>
    <property type="evidence" value="ECO:0007669"/>
    <property type="project" value="InterPro"/>
</dbReference>
<evidence type="ECO:0000256" key="5">
    <source>
        <dbReference type="SAM" id="MobiDB-lite"/>
    </source>
</evidence>
<protein>
    <submittedName>
        <fullName evidence="6">Uncharacterized protein</fullName>
    </submittedName>
</protein>
<dbReference type="InterPro" id="IPR036722">
    <property type="entry name" value="CART_C_sf"/>
</dbReference>
<dbReference type="AlphaFoldDB" id="A0A3B5K956"/>
<dbReference type="GeneTree" id="ENSGT00390000018319"/>
<dbReference type="Gene3D" id="4.10.40.30">
    <property type="entry name" value="CART, C-terminal domain"/>
    <property type="match status" value="1"/>
</dbReference>
<evidence type="ECO:0000256" key="3">
    <source>
        <dbReference type="ARBA" id="ARBA00022525"/>
    </source>
</evidence>
<dbReference type="GO" id="GO:0005184">
    <property type="term" value="F:neuropeptide hormone activity"/>
    <property type="evidence" value="ECO:0007669"/>
    <property type="project" value="InterPro"/>
</dbReference>
<dbReference type="InParanoid" id="A0A3B5K956"/>
<feature type="region of interest" description="Disordered" evidence="5">
    <location>
        <begin position="1"/>
        <end position="56"/>
    </location>
</feature>
<feature type="compositionally biased region" description="Basic residues" evidence="5">
    <location>
        <begin position="7"/>
        <end position="16"/>
    </location>
</feature>
<keyword evidence="3" id="KW-0964">Secreted</keyword>
<dbReference type="PANTHER" id="PTHR16655:SF3">
    <property type="entry name" value="COCAINE- AND AMPHETAMINE-REGULATED TRANSCRIPT CH11"/>
    <property type="match status" value="1"/>
</dbReference>
<dbReference type="Proteomes" id="UP000005226">
    <property type="component" value="Chromosome 12"/>
</dbReference>
<dbReference type="Pfam" id="PF06373">
    <property type="entry name" value="CART"/>
    <property type="match status" value="1"/>
</dbReference>
<dbReference type="GO" id="GO:0009267">
    <property type="term" value="P:cellular response to starvation"/>
    <property type="evidence" value="ECO:0007669"/>
    <property type="project" value="InterPro"/>
</dbReference>
<reference evidence="6" key="3">
    <citation type="submission" date="2025-09" db="UniProtKB">
        <authorList>
            <consortium name="Ensembl"/>
        </authorList>
    </citation>
    <scope>IDENTIFICATION</scope>
</reference>
<keyword evidence="4" id="KW-1015">Disulfide bond</keyword>
<comment type="subcellular location">
    <subcellularLocation>
        <location evidence="1">Secreted</location>
    </subcellularLocation>
</comment>
<dbReference type="InterPro" id="IPR009106">
    <property type="entry name" value="CART"/>
</dbReference>
<sequence length="175" mass="19985">MNTMSSSRRRKRRRCYKTGGDELHSSYREAAEELNQGQALKRSRPGTRTGSKPEISPERIYKNIRVLKHAMVMERMRTVFFVSVCLSMMTSLCQGQRSLDQQPLFDVTTKELADTLQEFLDQDDSSIGHSLEKKASVIPRCDVGERCALKHGPRIGRLCDCLRGAACNTFFLRCY</sequence>
<evidence type="ECO:0000313" key="7">
    <source>
        <dbReference type="Proteomes" id="UP000005226"/>
    </source>
</evidence>
<name>A0A3B5K956_TAKRU</name>
<feature type="compositionally biased region" description="Basic and acidic residues" evidence="5">
    <location>
        <begin position="19"/>
        <end position="31"/>
    </location>
</feature>
<dbReference type="GO" id="GO:0007186">
    <property type="term" value="P:G protein-coupled receptor signaling pathway"/>
    <property type="evidence" value="ECO:0007669"/>
    <property type="project" value="InterPro"/>
</dbReference>
<organism evidence="6 7">
    <name type="scientific">Takifugu rubripes</name>
    <name type="common">Japanese pufferfish</name>
    <name type="synonym">Fugu rubripes</name>
    <dbReference type="NCBI Taxonomy" id="31033"/>
    <lineage>
        <taxon>Eukaryota</taxon>
        <taxon>Metazoa</taxon>
        <taxon>Chordata</taxon>
        <taxon>Craniata</taxon>
        <taxon>Vertebrata</taxon>
        <taxon>Euteleostomi</taxon>
        <taxon>Actinopterygii</taxon>
        <taxon>Neopterygii</taxon>
        <taxon>Teleostei</taxon>
        <taxon>Neoteleostei</taxon>
        <taxon>Acanthomorphata</taxon>
        <taxon>Eupercaria</taxon>
        <taxon>Tetraodontiformes</taxon>
        <taxon>Tetradontoidea</taxon>
        <taxon>Tetraodontidae</taxon>
        <taxon>Takifugu</taxon>
    </lineage>
</organism>
<dbReference type="PANTHER" id="PTHR16655">
    <property type="entry name" value="COCAINE AND AMPHETAMINE REGULATED TRANSCRIPT PROTEIN"/>
    <property type="match status" value="1"/>
</dbReference>
<dbReference type="FunCoup" id="A0A3B5K956">
    <property type="interactions" value="71"/>
</dbReference>
<keyword evidence="7" id="KW-1185">Reference proteome</keyword>